<protein>
    <recommendedName>
        <fullName evidence="3">BED-type domain-containing protein</fullName>
    </recommendedName>
</protein>
<reference evidence="1" key="1">
    <citation type="submission" date="2020-03" db="EMBL/GenBank/DDBJ databases">
        <title>Castanea mollissima Vanexum genome sequencing.</title>
        <authorList>
            <person name="Staton M."/>
        </authorList>
    </citation>
    <scope>NUCLEOTIDE SEQUENCE</scope>
    <source>
        <tissue evidence="1">Leaf</tissue>
    </source>
</reference>
<evidence type="ECO:0000313" key="2">
    <source>
        <dbReference type="Proteomes" id="UP000737018"/>
    </source>
</evidence>
<dbReference type="Proteomes" id="UP000737018">
    <property type="component" value="Unassembled WGS sequence"/>
</dbReference>
<dbReference type="GO" id="GO:0006357">
    <property type="term" value="P:regulation of transcription by RNA polymerase II"/>
    <property type="evidence" value="ECO:0007669"/>
    <property type="project" value="TreeGrafter"/>
</dbReference>
<dbReference type="SUPFAM" id="SSF57667">
    <property type="entry name" value="beta-beta-alpha zinc fingers"/>
    <property type="match status" value="1"/>
</dbReference>
<sequence length="254" mass="28870">MNAPATENLDPVINIDENEESIENNDIKLEENPFEQKKRKRTSVIWNDFNEIILPDGTKKVQCIHCLKRLAFSNNGATTQYHRHLKGCLSRKLADKKQKQLAVNKGGVESEMVIANFKYGHAKIKEKASHMILVHEYPFNMMKHEIYHGFEVARNIDRVHDSLYQLYNEYVVDYTSCNAGQSASKSTEGSSNVGGNNSKFKTRGGMKFDLFVRNDDNIQPAKLGLDVYLEEGVFLCSDDSDLDLMLWSGGRLTT</sequence>
<dbReference type="GO" id="GO:1990837">
    <property type="term" value="F:sequence-specific double-stranded DNA binding"/>
    <property type="evidence" value="ECO:0007669"/>
    <property type="project" value="TreeGrafter"/>
</dbReference>
<dbReference type="GO" id="GO:0005634">
    <property type="term" value="C:nucleus"/>
    <property type="evidence" value="ECO:0007669"/>
    <property type="project" value="TreeGrafter"/>
</dbReference>
<dbReference type="InterPro" id="IPR053031">
    <property type="entry name" value="Cuticle_assoc_protein"/>
</dbReference>
<gene>
    <name evidence="1" type="ORF">CMV_001660</name>
</gene>
<proteinExistence type="predicted"/>
<dbReference type="InterPro" id="IPR036236">
    <property type="entry name" value="Znf_C2H2_sf"/>
</dbReference>
<name>A0A8J4VXT3_9ROSI</name>
<comment type="caution">
    <text evidence="1">The sequence shown here is derived from an EMBL/GenBank/DDBJ whole genome shotgun (WGS) entry which is preliminary data.</text>
</comment>
<dbReference type="SMART" id="SM00614">
    <property type="entry name" value="ZnF_BED"/>
    <property type="match status" value="1"/>
</dbReference>
<dbReference type="OrthoDB" id="2610923at2759"/>
<organism evidence="1 2">
    <name type="scientific">Castanea mollissima</name>
    <name type="common">Chinese chestnut</name>
    <dbReference type="NCBI Taxonomy" id="60419"/>
    <lineage>
        <taxon>Eukaryota</taxon>
        <taxon>Viridiplantae</taxon>
        <taxon>Streptophyta</taxon>
        <taxon>Embryophyta</taxon>
        <taxon>Tracheophyta</taxon>
        <taxon>Spermatophyta</taxon>
        <taxon>Magnoliopsida</taxon>
        <taxon>eudicotyledons</taxon>
        <taxon>Gunneridae</taxon>
        <taxon>Pentapetalae</taxon>
        <taxon>rosids</taxon>
        <taxon>fabids</taxon>
        <taxon>Fagales</taxon>
        <taxon>Fagaceae</taxon>
        <taxon>Castanea</taxon>
    </lineage>
</organism>
<keyword evidence="2" id="KW-1185">Reference proteome</keyword>
<dbReference type="PANTHER" id="PTHR34396">
    <property type="entry name" value="OS03G0264950 PROTEIN-RELATED"/>
    <property type="match status" value="1"/>
</dbReference>
<dbReference type="PANTHER" id="PTHR34396:SF22">
    <property type="entry name" value="ZINC FINGER BED DOMAIN-CONTAINING PROTEIN DAYSLEEPER-LIKE"/>
    <property type="match status" value="1"/>
</dbReference>
<accession>A0A8J4VXT3</accession>
<dbReference type="AlphaFoldDB" id="A0A8J4VXT3"/>
<dbReference type="EMBL" id="JRKL02000108">
    <property type="protein sequence ID" value="KAF3975055.1"/>
    <property type="molecule type" value="Genomic_DNA"/>
</dbReference>
<evidence type="ECO:0008006" key="3">
    <source>
        <dbReference type="Google" id="ProtNLM"/>
    </source>
</evidence>
<evidence type="ECO:0000313" key="1">
    <source>
        <dbReference type="EMBL" id="KAF3975055.1"/>
    </source>
</evidence>